<evidence type="ECO:0000313" key="3">
    <source>
        <dbReference type="Proteomes" id="UP000179270"/>
    </source>
</evidence>
<organism evidence="2 3">
    <name type="scientific">Candidatus Roizmanbacteria bacterium RIFCSPLOWO2_01_FULL_35_13</name>
    <dbReference type="NCBI Taxonomy" id="1802055"/>
    <lineage>
        <taxon>Bacteria</taxon>
        <taxon>Candidatus Roizmaniibacteriota</taxon>
    </lineage>
</organism>
<proteinExistence type="predicted"/>
<feature type="transmembrane region" description="Helical" evidence="1">
    <location>
        <begin position="93"/>
        <end position="112"/>
    </location>
</feature>
<keyword evidence="1" id="KW-0812">Transmembrane</keyword>
<keyword evidence="1" id="KW-0472">Membrane</keyword>
<dbReference type="Proteomes" id="UP000179270">
    <property type="component" value="Unassembled WGS sequence"/>
</dbReference>
<keyword evidence="1" id="KW-1133">Transmembrane helix</keyword>
<feature type="transmembrane region" description="Helical" evidence="1">
    <location>
        <begin position="55"/>
        <end position="73"/>
    </location>
</feature>
<sequence>MPSIEKSKEIVTVKFPKPSDKVIEITTKNSKIKFTLNMSDRLTGKNGVNQDLNSILSYLTVLTTASVSATAALVGKQVDYIQEYQGSFLTNPIYHLIAVAFISAGVVIFKSLRTIKRQINN</sequence>
<evidence type="ECO:0000256" key="1">
    <source>
        <dbReference type="SAM" id="Phobius"/>
    </source>
</evidence>
<protein>
    <submittedName>
        <fullName evidence="2">Uncharacterized protein</fullName>
    </submittedName>
</protein>
<reference evidence="2 3" key="1">
    <citation type="journal article" date="2016" name="Nat. Commun.">
        <title>Thousands of microbial genomes shed light on interconnected biogeochemical processes in an aquifer system.</title>
        <authorList>
            <person name="Anantharaman K."/>
            <person name="Brown C.T."/>
            <person name="Hug L.A."/>
            <person name="Sharon I."/>
            <person name="Castelle C.J."/>
            <person name="Probst A.J."/>
            <person name="Thomas B.C."/>
            <person name="Singh A."/>
            <person name="Wilkins M.J."/>
            <person name="Karaoz U."/>
            <person name="Brodie E.L."/>
            <person name="Williams K.H."/>
            <person name="Hubbard S.S."/>
            <person name="Banfield J.F."/>
        </authorList>
    </citation>
    <scope>NUCLEOTIDE SEQUENCE [LARGE SCALE GENOMIC DNA]</scope>
</reference>
<dbReference type="STRING" id="1802055.A3A74_07140"/>
<accession>A0A1F7IA73</accession>
<gene>
    <name evidence="2" type="ORF">A3A74_07140</name>
</gene>
<dbReference type="AlphaFoldDB" id="A0A1F7IA73"/>
<dbReference type="EMBL" id="MGAF01000034">
    <property type="protein sequence ID" value="OGK40253.1"/>
    <property type="molecule type" value="Genomic_DNA"/>
</dbReference>
<comment type="caution">
    <text evidence="2">The sequence shown here is derived from an EMBL/GenBank/DDBJ whole genome shotgun (WGS) entry which is preliminary data.</text>
</comment>
<name>A0A1F7IA73_9BACT</name>
<evidence type="ECO:0000313" key="2">
    <source>
        <dbReference type="EMBL" id="OGK40253.1"/>
    </source>
</evidence>